<evidence type="ECO:0000256" key="5">
    <source>
        <dbReference type="ARBA" id="ARBA00022806"/>
    </source>
</evidence>
<keyword evidence="5 10" id="KW-0347">Helicase</keyword>
<organism evidence="12 13">
    <name type="scientific">Nocardioides jiangsuensis</name>
    <dbReference type="NCBI Taxonomy" id="2866161"/>
    <lineage>
        <taxon>Bacteria</taxon>
        <taxon>Bacillati</taxon>
        <taxon>Actinomycetota</taxon>
        <taxon>Actinomycetes</taxon>
        <taxon>Propionibacteriales</taxon>
        <taxon>Nocardioidaceae</taxon>
        <taxon>Nocardioides</taxon>
    </lineage>
</organism>
<comment type="subunit">
    <text evidence="10">Heterotrimer of RecB, RecC and RecD. All subunits contribute to DNA-binding.</text>
</comment>
<evidence type="ECO:0000256" key="9">
    <source>
        <dbReference type="ARBA" id="ARBA00023204"/>
    </source>
</evidence>
<dbReference type="SUPFAM" id="SSF52540">
    <property type="entry name" value="P-loop containing nucleoside triphosphate hydrolases"/>
    <property type="match status" value="2"/>
</dbReference>
<dbReference type="InterPro" id="IPR011335">
    <property type="entry name" value="Restrct_endonuc-II-like"/>
</dbReference>
<dbReference type="Gene3D" id="3.40.50.10930">
    <property type="match status" value="1"/>
</dbReference>
<evidence type="ECO:0000313" key="12">
    <source>
        <dbReference type="EMBL" id="MBY9075988.1"/>
    </source>
</evidence>
<evidence type="ECO:0000256" key="3">
    <source>
        <dbReference type="ARBA" id="ARBA00022763"/>
    </source>
</evidence>
<dbReference type="Gene3D" id="1.10.10.990">
    <property type="match status" value="1"/>
</dbReference>
<evidence type="ECO:0000256" key="8">
    <source>
        <dbReference type="ARBA" id="ARBA00023125"/>
    </source>
</evidence>
<dbReference type="Pfam" id="PF04257">
    <property type="entry name" value="Exonuc_V_gamma"/>
    <property type="match status" value="1"/>
</dbReference>
<keyword evidence="1 10" id="KW-0540">Nuclease</keyword>
<dbReference type="InterPro" id="IPR027417">
    <property type="entry name" value="P-loop_NTPase"/>
</dbReference>
<evidence type="ECO:0000256" key="10">
    <source>
        <dbReference type="HAMAP-Rule" id="MF_01486"/>
    </source>
</evidence>
<reference evidence="12 13" key="1">
    <citation type="submission" date="2021-08" db="EMBL/GenBank/DDBJ databases">
        <title>Nocardioides bacterium WL0053 sp. nov., isolated from the sediment.</title>
        <authorList>
            <person name="Wang L."/>
            <person name="Zhang D."/>
            <person name="Zhang A."/>
        </authorList>
    </citation>
    <scope>NUCLEOTIDE SEQUENCE [LARGE SCALE GENOMIC DNA]</scope>
    <source>
        <strain evidence="12 13">WL0053</strain>
    </source>
</reference>
<keyword evidence="6 10" id="KW-0269">Exonuclease</keyword>
<accession>A0ABS7RLQ8</accession>
<comment type="miscellaneous">
    <text evidence="10">In the RecBCD complex, RecB has a slow 3'-5' helicase, an exonuclease activity and loads RecA onto ssDNA, RecD has a fast 5'-3' helicase activity, while RecC stimulates the ATPase and processivity of the RecB helicase and contributes to recognition of the Chi site.</text>
</comment>
<evidence type="ECO:0000256" key="1">
    <source>
        <dbReference type="ARBA" id="ARBA00022722"/>
    </source>
</evidence>
<dbReference type="PANTHER" id="PTHR30591">
    <property type="entry name" value="RECBCD ENZYME SUBUNIT RECC"/>
    <property type="match status" value="1"/>
</dbReference>
<evidence type="ECO:0000256" key="2">
    <source>
        <dbReference type="ARBA" id="ARBA00022741"/>
    </source>
</evidence>
<dbReference type="HAMAP" id="MF_01486">
    <property type="entry name" value="RecC"/>
    <property type="match status" value="1"/>
</dbReference>
<dbReference type="InterPro" id="IPR006697">
    <property type="entry name" value="RecC"/>
</dbReference>
<evidence type="ECO:0000256" key="6">
    <source>
        <dbReference type="ARBA" id="ARBA00022839"/>
    </source>
</evidence>
<dbReference type="PANTHER" id="PTHR30591:SF1">
    <property type="entry name" value="RECBCD ENZYME SUBUNIT RECC"/>
    <property type="match status" value="1"/>
</dbReference>
<dbReference type="Pfam" id="PF17946">
    <property type="entry name" value="RecC_C"/>
    <property type="match status" value="1"/>
</dbReference>
<comment type="caution">
    <text evidence="12">The sequence shown here is derived from an EMBL/GenBank/DDBJ whole genome shotgun (WGS) entry which is preliminary data.</text>
</comment>
<keyword evidence="3 10" id="KW-0227">DNA damage</keyword>
<evidence type="ECO:0000259" key="11">
    <source>
        <dbReference type="Pfam" id="PF17946"/>
    </source>
</evidence>
<keyword evidence="13" id="KW-1185">Reference proteome</keyword>
<dbReference type="Gene3D" id="3.40.50.300">
    <property type="entry name" value="P-loop containing nucleotide triphosphate hydrolases"/>
    <property type="match status" value="2"/>
</dbReference>
<comment type="similarity">
    <text evidence="10">Belongs to the RecC family.</text>
</comment>
<dbReference type="InterPro" id="IPR041500">
    <property type="entry name" value="RecC_C"/>
</dbReference>
<sequence>MTLRIHRAERTDLLADGLGDLLATPLDDPFAEELVVVPARGVERWLTQRLSHRLGVGARGGDGVCAGVRFLSPHSLVAMLLGKDRDDAWDPDRMVWPLLEVIDEAMGEPWCATLSAHLGFGVNGDEGELRRSRRYSVARRIAGLFASYAVQRPRLVTDWREGQDLDGAGNKLDDDLLWQAELWRRLVKRVGELPPDIRHTETLERLRSGGDGLDLPPRLSLFGHTRLSVTEVELLGALGELRDVHLWLPQVSGSLWDDLAGRAASGPVPREEDTAGGLVRHPLLGSLGRDARELQRTLSVVSTGSTSGGDTPLPPAGDHADTLLGWLQHDLRANTEPGAATREARALRDGDRSVQVHACHGAARQVDVLREVLVGLLADDPTLEPRDILVMCPDIEAYAPLVHAGFGLADVTGTGEGHPAHRLRVRLADRAPSSTNPLLSLAAVLVELAGGRVTATEVLDLASADPVRRRFGFSDDDLAQLAMWVDQAGIRWGLDASHRGSYGLDLADNTWWSGLGRILLGVAMAEDELRFVDATLPVDDVSSGDIDLVGRFSEYVDRLHAFVRAAESASTITEWTTALATAVGQVAAVTPRDAWQTAQFDRELARMHDSAGGVSTSSTSGVATSGGGSTPLLLADVRNLLAHRLGGRPTRSNFRTGTLTVCTMVPMRSVPHRVVCLVGLDDGVFPRTSSADGDDVLARNPVTGERDMRSEDRQLFLDAILAARETLVVTYTGANEHTGAVRPPAVPLGELLDALDVTAAQPVRDHVLVKHPLQPFDVRNLVPGELACAEPFSFDRAALAGAKAAREPREPVAALVPGPLPARPVGDVALEDLQAFFAHPVRAFLRSRLDVSSPLEAEETRDAIPISLEGLEKWQIGDRLLAAVLGGTDPARSVRAERLRGVLPPGALGSRTLQEVEDQVRPLVVQANGLRQGAPRTLDVDVDLGGGRRLTGTVSSVFGNRIVTVTYSRLAAKHRLRSWIDLLALSAGRPDESWTAHALGRGRAGTTRALTGPLDHRAEAWLRDLVDIYDRGMREPLPLPVKAACAYAEASFTKRRGAHVDPVWKANKEWETDRFSPTGIPGEDADLAHVQVFGQAAPLEMLMTPPRPDESWNDEPHRLGQYAWRLWQPLLEGAENVGAL</sequence>
<proteinExistence type="inferred from homology"/>
<keyword evidence="2 10" id="KW-0547">Nucleotide-binding</keyword>
<dbReference type="Gene3D" id="1.10.10.160">
    <property type="match status" value="1"/>
</dbReference>
<protein>
    <recommendedName>
        <fullName evidence="10">RecBCD enzyme subunit RecC</fullName>
    </recommendedName>
    <alternativeName>
        <fullName evidence="10">Exonuclease V subunit RecC</fullName>
        <shortName evidence="10">ExoV subunit RecC</shortName>
    </alternativeName>
    <alternativeName>
        <fullName evidence="10">Helicase/nuclease RecBCD subunit RecC</fullName>
    </alternativeName>
</protein>
<dbReference type="InterPro" id="IPR013986">
    <property type="entry name" value="DExx_box_DNA_helicase_dom_sf"/>
</dbReference>
<evidence type="ECO:0000256" key="7">
    <source>
        <dbReference type="ARBA" id="ARBA00022840"/>
    </source>
</evidence>
<dbReference type="PIRSF" id="PIRSF000980">
    <property type="entry name" value="RecC"/>
    <property type="match status" value="1"/>
</dbReference>
<name>A0ABS7RLQ8_9ACTN</name>
<dbReference type="RefSeq" id="WP_221025677.1">
    <property type="nucleotide sequence ID" value="NZ_JAIEZQ010000002.1"/>
</dbReference>
<dbReference type="SUPFAM" id="SSF52980">
    <property type="entry name" value="Restriction endonuclease-like"/>
    <property type="match status" value="1"/>
</dbReference>
<dbReference type="GO" id="GO:0008854">
    <property type="term" value="F:exodeoxyribonuclease V activity"/>
    <property type="evidence" value="ECO:0007669"/>
    <property type="project" value="UniProtKB-EC"/>
</dbReference>
<keyword evidence="4 10" id="KW-0378">Hydrolase</keyword>
<dbReference type="EMBL" id="JAIEZQ010000002">
    <property type="protein sequence ID" value="MBY9075988.1"/>
    <property type="molecule type" value="Genomic_DNA"/>
</dbReference>
<dbReference type="Proteomes" id="UP000754710">
    <property type="component" value="Unassembled WGS sequence"/>
</dbReference>
<evidence type="ECO:0000313" key="13">
    <source>
        <dbReference type="Proteomes" id="UP000754710"/>
    </source>
</evidence>
<evidence type="ECO:0000256" key="4">
    <source>
        <dbReference type="ARBA" id="ARBA00022801"/>
    </source>
</evidence>
<keyword evidence="9 10" id="KW-0234">DNA repair</keyword>
<gene>
    <name evidence="10 12" type="primary">recC</name>
    <name evidence="12" type="ORF">K1X13_14230</name>
</gene>
<keyword evidence="7 10" id="KW-0067">ATP-binding</keyword>
<dbReference type="NCBIfam" id="TIGR01450">
    <property type="entry name" value="recC"/>
    <property type="match status" value="1"/>
</dbReference>
<comment type="function">
    <text evidence="10">A helicase/nuclease that prepares dsDNA breaks (DSB) for recombinational DNA repair. Binds to DSBs and unwinds DNA via a highly rapid and processive ATP-dependent bidirectional helicase activity. Unwinds dsDNA until it encounters a Chi (crossover hotspot instigator) sequence from the 3' direction. Cuts ssDNA a few nucleotides 3' to the Chi site. The properties and activities of the enzyme are changed at Chi. The Chi-altered holoenzyme produces a long 3'-ssDNA overhang and facilitates RecA-binding to the ssDNA for homologous DNA recombination and repair. Holoenzyme degrades any linearized DNA that is unable to undergo homologous recombination. In the holoenzyme this subunit recognizes the wild-type Chi sequence, and when added to isolated RecB increases its ATP-dependent helicase processivity.</text>
</comment>
<keyword evidence="8 10" id="KW-0238">DNA-binding</keyword>
<feature type="domain" description="RecC C-terminal" evidence="11">
    <location>
        <begin position="827"/>
        <end position="1051"/>
    </location>
</feature>